<feature type="compositionally biased region" description="Basic residues" evidence="1">
    <location>
        <begin position="9"/>
        <end position="18"/>
    </location>
</feature>
<sequence length="163" mass="17370">MPSSSKALNSKRRNKGVRSPRPLYIHEASTGTPPEKLRKRARYRRSLTQKLSPTAPSMTPSHSTTSPPNSSQAHAHRDGPSDTRPTTPQEFPGSGSEAPPTTPASQRSAGSDGTPDFPPFKITHETFLVSTLKKMAFGLNDGLQVPSTTAPPNSPAGGLMMKA</sequence>
<reference evidence="3" key="2">
    <citation type="submission" date="2015-01" db="EMBL/GenBank/DDBJ databases">
        <title>Evolutionary Origins and Diversification of the Mycorrhizal Mutualists.</title>
        <authorList>
            <consortium name="DOE Joint Genome Institute"/>
            <consortium name="Mycorrhizal Genomics Consortium"/>
            <person name="Kohler A."/>
            <person name="Kuo A."/>
            <person name="Nagy L.G."/>
            <person name="Floudas D."/>
            <person name="Copeland A."/>
            <person name="Barry K.W."/>
            <person name="Cichocki N."/>
            <person name="Veneault-Fourrey C."/>
            <person name="LaButti K."/>
            <person name="Lindquist E.A."/>
            <person name="Lipzen A."/>
            <person name="Lundell T."/>
            <person name="Morin E."/>
            <person name="Murat C."/>
            <person name="Riley R."/>
            <person name="Ohm R."/>
            <person name="Sun H."/>
            <person name="Tunlid A."/>
            <person name="Henrissat B."/>
            <person name="Grigoriev I.V."/>
            <person name="Hibbett D.S."/>
            <person name="Martin F."/>
        </authorList>
    </citation>
    <scope>NUCLEOTIDE SEQUENCE [LARGE SCALE GENOMIC DNA]</scope>
    <source>
        <strain evidence="3">h7</strain>
    </source>
</reference>
<reference evidence="2 3" key="1">
    <citation type="submission" date="2014-04" db="EMBL/GenBank/DDBJ databases">
        <authorList>
            <consortium name="DOE Joint Genome Institute"/>
            <person name="Kuo A."/>
            <person name="Gay G."/>
            <person name="Dore J."/>
            <person name="Kohler A."/>
            <person name="Nagy L.G."/>
            <person name="Floudas D."/>
            <person name="Copeland A."/>
            <person name="Barry K.W."/>
            <person name="Cichocki N."/>
            <person name="Veneault-Fourrey C."/>
            <person name="LaButti K."/>
            <person name="Lindquist E.A."/>
            <person name="Lipzen A."/>
            <person name="Lundell T."/>
            <person name="Morin E."/>
            <person name="Murat C."/>
            <person name="Sun H."/>
            <person name="Tunlid A."/>
            <person name="Henrissat B."/>
            <person name="Grigoriev I.V."/>
            <person name="Hibbett D.S."/>
            <person name="Martin F."/>
            <person name="Nordberg H.P."/>
            <person name="Cantor M.N."/>
            <person name="Hua S.X."/>
        </authorList>
    </citation>
    <scope>NUCLEOTIDE SEQUENCE [LARGE SCALE GENOMIC DNA]</scope>
    <source>
        <strain evidence="3">h7</strain>
    </source>
</reference>
<feature type="region of interest" description="Disordered" evidence="1">
    <location>
        <begin position="141"/>
        <end position="163"/>
    </location>
</feature>
<evidence type="ECO:0000313" key="2">
    <source>
        <dbReference type="EMBL" id="KIM36829.1"/>
    </source>
</evidence>
<protein>
    <submittedName>
        <fullName evidence="2">Uncharacterized protein</fullName>
    </submittedName>
</protein>
<gene>
    <name evidence="2" type="ORF">M413DRAFT_31443</name>
</gene>
<proteinExistence type="predicted"/>
<dbReference type="Proteomes" id="UP000053424">
    <property type="component" value="Unassembled WGS sequence"/>
</dbReference>
<organism evidence="2 3">
    <name type="scientific">Hebeloma cylindrosporum</name>
    <dbReference type="NCBI Taxonomy" id="76867"/>
    <lineage>
        <taxon>Eukaryota</taxon>
        <taxon>Fungi</taxon>
        <taxon>Dikarya</taxon>
        <taxon>Basidiomycota</taxon>
        <taxon>Agaricomycotina</taxon>
        <taxon>Agaricomycetes</taxon>
        <taxon>Agaricomycetidae</taxon>
        <taxon>Agaricales</taxon>
        <taxon>Agaricineae</taxon>
        <taxon>Hymenogastraceae</taxon>
        <taxon>Hebeloma</taxon>
    </lineage>
</organism>
<accession>A0A0C3BXN6</accession>
<dbReference type="EMBL" id="KN831802">
    <property type="protein sequence ID" value="KIM36829.1"/>
    <property type="molecule type" value="Genomic_DNA"/>
</dbReference>
<name>A0A0C3BXN6_HEBCY</name>
<feature type="compositionally biased region" description="Low complexity" evidence="1">
    <location>
        <begin position="52"/>
        <end position="71"/>
    </location>
</feature>
<keyword evidence="3" id="KW-1185">Reference proteome</keyword>
<feature type="compositionally biased region" description="Basic residues" evidence="1">
    <location>
        <begin position="37"/>
        <end position="47"/>
    </location>
</feature>
<evidence type="ECO:0000313" key="3">
    <source>
        <dbReference type="Proteomes" id="UP000053424"/>
    </source>
</evidence>
<dbReference type="HOGENOM" id="CLU_1627266_0_0_1"/>
<feature type="region of interest" description="Disordered" evidence="1">
    <location>
        <begin position="1"/>
        <end position="121"/>
    </location>
</feature>
<dbReference type="AlphaFoldDB" id="A0A0C3BXN6"/>
<evidence type="ECO:0000256" key="1">
    <source>
        <dbReference type="SAM" id="MobiDB-lite"/>
    </source>
</evidence>